<comment type="caution">
    <text evidence="2">The sequence shown here is derived from an EMBL/GenBank/DDBJ whole genome shotgun (WGS) entry which is preliminary data.</text>
</comment>
<keyword evidence="3" id="KW-1185">Reference proteome</keyword>
<evidence type="ECO:0000313" key="2">
    <source>
        <dbReference type="EMBL" id="KAI6659731.1"/>
    </source>
</evidence>
<name>A0AAV7KF88_9METZ</name>
<protein>
    <submittedName>
        <fullName evidence="2">Zinc finger MYM-type protein 1-like</fullName>
    </submittedName>
</protein>
<dbReference type="Pfam" id="PF05699">
    <property type="entry name" value="Dimer_Tnp_hAT"/>
    <property type="match status" value="1"/>
</dbReference>
<dbReference type="Proteomes" id="UP001165289">
    <property type="component" value="Unassembled WGS sequence"/>
</dbReference>
<accession>A0AAV7KF88</accession>
<dbReference type="PANTHER" id="PTHR45749:SF21">
    <property type="entry name" value="DUF4371 DOMAIN-CONTAINING PROTEIN"/>
    <property type="match status" value="1"/>
</dbReference>
<dbReference type="EMBL" id="JAKMXF010000052">
    <property type="protein sequence ID" value="KAI6659731.1"/>
    <property type="molecule type" value="Genomic_DNA"/>
</dbReference>
<feature type="domain" description="HAT C-terminal dimerisation" evidence="1">
    <location>
        <begin position="64"/>
        <end position="120"/>
    </location>
</feature>
<dbReference type="GO" id="GO:0046983">
    <property type="term" value="F:protein dimerization activity"/>
    <property type="evidence" value="ECO:0007669"/>
    <property type="project" value="InterPro"/>
</dbReference>
<proteinExistence type="predicted"/>
<evidence type="ECO:0000313" key="3">
    <source>
        <dbReference type="Proteomes" id="UP001165289"/>
    </source>
</evidence>
<dbReference type="PANTHER" id="PTHR45749">
    <property type="match status" value="1"/>
</dbReference>
<dbReference type="InterPro" id="IPR008906">
    <property type="entry name" value="HATC_C_dom"/>
</dbReference>
<reference evidence="2 3" key="1">
    <citation type="journal article" date="2023" name="BMC Biol.">
        <title>The compact genome of the sponge Oopsacas minuta (Hexactinellida) is lacking key metazoan core genes.</title>
        <authorList>
            <person name="Santini S."/>
            <person name="Schenkelaars Q."/>
            <person name="Jourda C."/>
            <person name="Duchesne M."/>
            <person name="Belahbib H."/>
            <person name="Rocher C."/>
            <person name="Selva M."/>
            <person name="Riesgo A."/>
            <person name="Vervoort M."/>
            <person name="Leys S.P."/>
            <person name="Kodjabachian L."/>
            <person name="Le Bivic A."/>
            <person name="Borchiellini C."/>
            <person name="Claverie J.M."/>
            <person name="Renard E."/>
        </authorList>
    </citation>
    <scope>NUCLEOTIDE SEQUENCE [LARGE SCALE GENOMIC DNA]</scope>
    <source>
        <strain evidence="2">SPO-2</strain>
    </source>
</reference>
<sequence length="145" mass="16497">MKVIQPFNPKSGNFLEAAEINEFVQAYNIDSYHLNLESKLAKRAMIAFKLESINSLLMKPLPLETAFPNLVKAIRIAMTIGVSSAHSERSFSILNRVKNYLRTARGRQRLTDLCTLSIESTISYNLDLDEVVQKFCSSNINRWIT</sequence>
<evidence type="ECO:0000259" key="1">
    <source>
        <dbReference type="Pfam" id="PF05699"/>
    </source>
</evidence>
<dbReference type="AlphaFoldDB" id="A0AAV7KF88"/>
<organism evidence="2 3">
    <name type="scientific">Oopsacas minuta</name>
    <dbReference type="NCBI Taxonomy" id="111878"/>
    <lineage>
        <taxon>Eukaryota</taxon>
        <taxon>Metazoa</taxon>
        <taxon>Porifera</taxon>
        <taxon>Hexactinellida</taxon>
        <taxon>Hexasterophora</taxon>
        <taxon>Lyssacinosida</taxon>
        <taxon>Leucopsacidae</taxon>
        <taxon>Oopsacas</taxon>
    </lineage>
</organism>
<gene>
    <name evidence="2" type="ORF">LOD99_10700</name>
</gene>